<proteinExistence type="inferred from homology"/>
<dbReference type="InterPro" id="IPR006015">
    <property type="entry name" value="Universal_stress_UspA"/>
</dbReference>
<evidence type="ECO:0000313" key="3">
    <source>
        <dbReference type="EMBL" id="MXQ64901.1"/>
    </source>
</evidence>
<sequence length="276" mass="28610">MATPIIVGIDGSAHAWQALDWAAADARLHGRPLSLVHGSRALLRDGTLSELDYAHLDEERTALLHEARQYALKQAPGLDVTTELIALEAGEALIDLSDRAALVAVGTRGVGGFEGLLFGSVALRVAGHARCPVLVVPGPAPHPEDAPPEILLGVDTAHPQDAAIGWAFEAASLRGARLTALTALPVDFGSLHLRGVADRELSEVLAGWSTTYPDVPVRPVVADAGAARALVLGSEQSALLVVGARRPAGRFGLALGAVNHAVLHHARCPVAVVPTA</sequence>
<dbReference type="Proteomes" id="UP000431901">
    <property type="component" value="Unassembled WGS sequence"/>
</dbReference>
<dbReference type="InterPro" id="IPR014729">
    <property type="entry name" value="Rossmann-like_a/b/a_fold"/>
</dbReference>
<dbReference type="Gene3D" id="3.40.50.620">
    <property type="entry name" value="HUPs"/>
    <property type="match status" value="2"/>
</dbReference>
<dbReference type="InterPro" id="IPR006016">
    <property type="entry name" value="UspA"/>
</dbReference>
<keyword evidence="4" id="KW-1185">Reference proteome</keyword>
<dbReference type="SUPFAM" id="SSF52402">
    <property type="entry name" value="Adenine nucleotide alpha hydrolases-like"/>
    <property type="match status" value="2"/>
</dbReference>
<feature type="domain" description="UspA" evidence="2">
    <location>
        <begin position="150"/>
        <end position="274"/>
    </location>
</feature>
<dbReference type="PRINTS" id="PR01438">
    <property type="entry name" value="UNVRSLSTRESS"/>
</dbReference>
<evidence type="ECO:0000259" key="2">
    <source>
        <dbReference type="Pfam" id="PF00582"/>
    </source>
</evidence>
<dbReference type="EMBL" id="WUTW01000002">
    <property type="protein sequence ID" value="MXQ64901.1"/>
    <property type="molecule type" value="Genomic_DNA"/>
</dbReference>
<dbReference type="AlphaFoldDB" id="A0A6I4W601"/>
<accession>A0A6I4W601</accession>
<gene>
    <name evidence="3" type="ORF">GQ466_12720</name>
</gene>
<feature type="domain" description="UspA" evidence="2">
    <location>
        <begin position="1"/>
        <end position="137"/>
    </location>
</feature>
<dbReference type="PANTHER" id="PTHR46268">
    <property type="entry name" value="STRESS RESPONSE PROTEIN NHAX"/>
    <property type="match status" value="1"/>
</dbReference>
<protein>
    <submittedName>
        <fullName evidence="3">Universal stress protein</fullName>
    </submittedName>
</protein>
<comment type="caution">
    <text evidence="3">The sequence shown here is derived from an EMBL/GenBank/DDBJ whole genome shotgun (WGS) entry which is preliminary data.</text>
</comment>
<dbReference type="OrthoDB" id="3521798at2"/>
<dbReference type="RefSeq" id="WP_161103063.1">
    <property type="nucleotide sequence ID" value="NZ_JBHLYI010000001.1"/>
</dbReference>
<organism evidence="3 4">
    <name type="scientific">Actinomadura rayongensis</name>
    <dbReference type="NCBI Taxonomy" id="1429076"/>
    <lineage>
        <taxon>Bacteria</taxon>
        <taxon>Bacillati</taxon>
        <taxon>Actinomycetota</taxon>
        <taxon>Actinomycetes</taxon>
        <taxon>Streptosporangiales</taxon>
        <taxon>Thermomonosporaceae</taxon>
        <taxon>Actinomadura</taxon>
    </lineage>
</organism>
<dbReference type="CDD" id="cd00293">
    <property type="entry name" value="USP-like"/>
    <property type="match status" value="1"/>
</dbReference>
<comment type="similarity">
    <text evidence="1">Belongs to the universal stress protein A family.</text>
</comment>
<name>A0A6I4W601_9ACTN</name>
<dbReference type="Pfam" id="PF00582">
    <property type="entry name" value="Usp"/>
    <property type="match status" value="2"/>
</dbReference>
<evidence type="ECO:0000256" key="1">
    <source>
        <dbReference type="ARBA" id="ARBA00008791"/>
    </source>
</evidence>
<dbReference type="PANTHER" id="PTHR46268:SF6">
    <property type="entry name" value="UNIVERSAL STRESS PROTEIN UP12"/>
    <property type="match status" value="1"/>
</dbReference>
<reference evidence="3 4" key="1">
    <citation type="submission" date="2019-12" db="EMBL/GenBank/DDBJ databases">
        <title>Nocardia macrotermitis sp. nov. and Nocardia aurantia sp. nov., isolated from the gut of the fungus growing-termite Macrotermes natalensis.</title>
        <authorList>
            <person name="Christine B."/>
            <person name="Rene B."/>
        </authorList>
    </citation>
    <scope>NUCLEOTIDE SEQUENCE [LARGE SCALE GENOMIC DNA]</scope>
    <source>
        <strain evidence="3 4">DSM 102126</strain>
    </source>
</reference>
<evidence type="ECO:0000313" key="4">
    <source>
        <dbReference type="Proteomes" id="UP000431901"/>
    </source>
</evidence>